<evidence type="ECO:0000313" key="5">
    <source>
        <dbReference type="Proteomes" id="UP000639772"/>
    </source>
</evidence>
<evidence type="ECO:0000256" key="1">
    <source>
        <dbReference type="SAM" id="MobiDB-lite"/>
    </source>
</evidence>
<dbReference type="AlphaFoldDB" id="A0A835RJ90"/>
<feature type="region of interest" description="Disordered" evidence="1">
    <location>
        <begin position="1"/>
        <end position="71"/>
    </location>
</feature>
<proteinExistence type="predicted"/>
<comment type="caution">
    <text evidence="3">The sequence shown here is derived from an EMBL/GenBank/DDBJ whole genome shotgun (WGS) entry which is preliminary data.</text>
</comment>
<dbReference type="Proteomes" id="UP000636800">
    <property type="component" value="Chromosome 3"/>
</dbReference>
<dbReference type="Proteomes" id="UP000639772">
    <property type="component" value="Chromosome 3"/>
</dbReference>
<evidence type="ECO:0000313" key="2">
    <source>
        <dbReference type="EMBL" id="KAG0488275.1"/>
    </source>
</evidence>
<dbReference type="EMBL" id="JADCNM010000003">
    <property type="protein sequence ID" value="KAG0489991.1"/>
    <property type="molecule type" value="Genomic_DNA"/>
</dbReference>
<evidence type="ECO:0000313" key="3">
    <source>
        <dbReference type="EMBL" id="KAG0489991.1"/>
    </source>
</evidence>
<keyword evidence="4" id="KW-1185">Reference proteome</keyword>
<gene>
    <name evidence="3" type="ORF">HPP92_006854</name>
    <name evidence="2" type="ORF">HPP92_007086</name>
</gene>
<protein>
    <submittedName>
        <fullName evidence="3">Uncharacterized protein</fullName>
    </submittedName>
</protein>
<evidence type="ECO:0000313" key="4">
    <source>
        <dbReference type="Proteomes" id="UP000636800"/>
    </source>
</evidence>
<organism evidence="3 5">
    <name type="scientific">Vanilla planifolia</name>
    <name type="common">Vanilla</name>
    <dbReference type="NCBI Taxonomy" id="51239"/>
    <lineage>
        <taxon>Eukaryota</taxon>
        <taxon>Viridiplantae</taxon>
        <taxon>Streptophyta</taxon>
        <taxon>Embryophyta</taxon>
        <taxon>Tracheophyta</taxon>
        <taxon>Spermatophyta</taxon>
        <taxon>Magnoliopsida</taxon>
        <taxon>Liliopsida</taxon>
        <taxon>Asparagales</taxon>
        <taxon>Orchidaceae</taxon>
        <taxon>Vanilloideae</taxon>
        <taxon>Vanilleae</taxon>
        <taxon>Vanilla</taxon>
    </lineage>
</organism>
<name>A0A835RJ90_VANPL</name>
<reference evidence="4 5" key="1">
    <citation type="journal article" date="2020" name="Nat. Food">
        <title>A phased Vanilla planifolia genome enables genetic improvement of flavour and production.</title>
        <authorList>
            <person name="Hasing T."/>
            <person name="Tang H."/>
            <person name="Brym M."/>
            <person name="Khazi F."/>
            <person name="Huang T."/>
            <person name="Chambers A.H."/>
        </authorList>
    </citation>
    <scope>NUCLEOTIDE SEQUENCE [LARGE SCALE GENOMIC DNA]</scope>
    <source>
        <tissue evidence="3">Leaf</tissue>
    </source>
</reference>
<dbReference type="EMBL" id="JADCNL010000003">
    <property type="protein sequence ID" value="KAG0488275.1"/>
    <property type="molecule type" value="Genomic_DNA"/>
</dbReference>
<accession>A0A835RJ90</accession>
<sequence length="92" mass="10518">MSRDAVSPRGTQERSRERSSAGPRKRGRQGSPLLARSATQRKLRWQTQRRSPQFRRVAAAEAPRMATKPLNPKIASQRPYLFTQLPKVFGFL</sequence>